<evidence type="ECO:0000256" key="6">
    <source>
        <dbReference type="ARBA" id="ARBA00023242"/>
    </source>
</evidence>
<dbReference type="InterPro" id="IPR049808">
    <property type="entry name" value="CONSTANS-like_Bbox1"/>
</dbReference>
<dbReference type="PANTHER" id="PTHR31874:SF1">
    <property type="entry name" value="ZINC FINGER PROTEIN CONSTANS-LIKE 6"/>
    <property type="match status" value="1"/>
</dbReference>
<feature type="compositionally biased region" description="Basic residues" evidence="9">
    <location>
        <begin position="93"/>
        <end position="104"/>
    </location>
</feature>
<dbReference type="GO" id="GO:0005634">
    <property type="term" value="C:nucleus"/>
    <property type="evidence" value="ECO:0007669"/>
    <property type="project" value="UniProtKB-SubCell"/>
</dbReference>
<dbReference type="InterPro" id="IPR052453">
    <property type="entry name" value="CONSTANS-like_ZF"/>
</dbReference>
<evidence type="ECO:0000256" key="1">
    <source>
        <dbReference type="ARBA" id="ARBA00004123"/>
    </source>
</evidence>
<keyword evidence="5" id="KW-0862">Zinc</keyword>
<sequence>MHKKQQHISMVSSSSSSPCTTLAAAEAKPPRSCDGCASKAAAQWFCPADDAFLCQNCDLLVHSANSLAGRHRRVRLRCASPPSSPSWDSGFTRKPRTPRNGKRGTHGERSLSILTKEFSHSSGDVGHALVPEVYSTSDENLRRFEGEEEEEEEELIYRVPIIDPSVAEMCNSYVPVTSRRDFRREKVKIYDKKWNINTSPSQFATEVERLLLGKGVGEEEGEPLVLDMEGLGLLSNSTQEDVAANDQNGAVLETGREGKDEFDPENGGRKKRLLLKLDYEGVITAWAEERRPWSNGVKRQDLDPNDCWPVDLTPGEIEEMEAPKKNQNYSVMDEEWRKERVYRYREKRRNRLFSKKIRYQVRKLNAEKRPRIKGRFVKRPSLFDSSLLITH</sequence>
<accession>A0A484KQ04</accession>
<evidence type="ECO:0000256" key="8">
    <source>
        <dbReference type="PROSITE-ProRule" id="PRU00357"/>
    </source>
</evidence>
<feature type="domain" description="B box-type" evidence="10">
    <location>
        <begin position="28"/>
        <end position="76"/>
    </location>
</feature>
<name>A0A484KQ04_9ASTE</name>
<evidence type="ECO:0000256" key="5">
    <source>
        <dbReference type="ARBA" id="ARBA00022833"/>
    </source>
</evidence>
<dbReference type="OrthoDB" id="153872at2759"/>
<dbReference type="InterPro" id="IPR000315">
    <property type="entry name" value="Znf_B-box"/>
</dbReference>
<keyword evidence="4 7" id="KW-0863">Zinc-finger</keyword>
<keyword evidence="13" id="KW-1185">Reference proteome</keyword>
<dbReference type="PROSITE" id="PS51017">
    <property type="entry name" value="CCT"/>
    <property type="match status" value="1"/>
</dbReference>
<gene>
    <name evidence="12" type="ORF">CCAM_LOCUS8361</name>
</gene>
<evidence type="ECO:0000256" key="4">
    <source>
        <dbReference type="ARBA" id="ARBA00022771"/>
    </source>
</evidence>
<reference evidence="12 13" key="1">
    <citation type="submission" date="2018-04" db="EMBL/GenBank/DDBJ databases">
        <authorList>
            <person name="Vogel A."/>
        </authorList>
    </citation>
    <scope>NUCLEOTIDE SEQUENCE [LARGE SCALE GENOMIC DNA]</scope>
</reference>
<dbReference type="SMART" id="SM00336">
    <property type="entry name" value="BBOX"/>
    <property type="match status" value="1"/>
</dbReference>
<evidence type="ECO:0000256" key="2">
    <source>
        <dbReference type="ARBA" id="ARBA00010024"/>
    </source>
</evidence>
<evidence type="ECO:0000313" key="12">
    <source>
        <dbReference type="EMBL" id="VFQ66585.1"/>
    </source>
</evidence>
<dbReference type="Proteomes" id="UP000595140">
    <property type="component" value="Unassembled WGS sequence"/>
</dbReference>
<dbReference type="GO" id="GO:0008270">
    <property type="term" value="F:zinc ion binding"/>
    <property type="evidence" value="ECO:0007669"/>
    <property type="project" value="UniProtKB-KW"/>
</dbReference>
<dbReference type="Pfam" id="PF06203">
    <property type="entry name" value="CCT"/>
    <property type="match status" value="1"/>
</dbReference>
<dbReference type="GO" id="GO:0006355">
    <property type="term" value="P:regulation of DNA-templated transcription"/>
    <property type="evidence" value="ECO:0007669"/>
    <property type="project" value="TreeGrafter"/>
</dbReference>
<evidence type="ECO:0000259" key="11">
    <source>
        <dbReference type="PROSITE" id="PS51017"/>
    </source>
</evidence>
<evidence type="ECO:0000259" key="10">
    <source>
        <dbReference type="PROSITE" id="PS50119"/>
    </source>
</evidence>
<dbReference type="PANTHER" id="PTHR31874">
    <property type="entry name" value="CCT MOTIF FAMILY PROTEIN, EXPRESSED"/>
    <property type="match status" value="1"/>
</dbReference>
<keyword evidence="3" id="KW-0479">Metal-binding</keyword>
<dbReference type="PROSITE" id="PS50119">
    <property type="entry name" value="ZF_BBOX"/>
    <property type="match status" value="1"/>
</dbReference>
<evidence type="ECO:0000256" key="9">
    <source>
        <dbReference type="SAM" id="MobiDB-lite"/>
    </source>
</evidence>
<feature type="domain" description="CCT" evidence="11">
    <location>
        <begin position="337"/>
        <end position="379"/>
    </location>
</feature>
<evidence type="ECO:0000256" key="7">
    <source>
        <dbReference type="PROSITE-ProRule" id="PRU00024"/>
    </source>
</evidence>
<protein>
    <recommendedName>
        <fullName evidence="14">CCT domain-containing protein</fullName>
    </recommendedName>
</protein>
<evidence type="ECO:0008006" key="14">
    <source>
        <dbReference type="Google" id="ProtNLM"/>
    </source>
</evidence>
<keyword evidence="6 8" id="KW-0539">Nucleus</keyword>
<comment type="subcellular location">
    <subcellularLocation>
        <location evidence="1 8">Nucleus</location>
    </subcellularLocation>
</comment>
<organism evidence="12 13">
    <name type="scientific">Cuscuta campestris</name>
    <dbReference type="NCBI Taxonomy" id="132261"/>
    <lineage>
        <taxon>Eukaryota</taxon>
        <taxon>Viridiplantae</taxon>
        <taxon>Streptophyta</taxon>
        <taxon>Embryophyta</taxon>
        <taxon>Tracheophyta</taxon>
        <taxon>Spermatophyta</taxon>
        <taxon>Magnoliopsida</taxon>
        <taxon>eudicotyledons</taxon>
        <taxon>Gunneridae</taxon>
        <taxon>Pentapetalae</taxon>
        <taxon>asterids</taxon>
        <taxon>lamiids</taxon>
        <taxon>Solanales</taxon>
        <taxon>Convolvulaceae</taxon>
        <taxon>Cuscuteae</taxon>
        <taxon>Cuscuta</taxon>
        <taxon>Cuscuta subgen. Grammica</taxon>
        <taxon>Cuscuta sect. Cleistogrammica</taxon>
    </lineage>
</organism>
<comment type="similarity">
    <text evidence="2">Belongs to the CONSTANS family.</text>
</comment>
<dbReference type="EMBL" id="OOIL02000559">
    <property type="protein sequence ID" value="VFQ66585.1"/>
    <property type="molecule type" value="Genomic_DNA"/>
</dbReference>
<evidence type="ECO:0000313" key="13">
    <source>
        <dbReference type="Proteomes" id="UP000595140"/>
    </source>
</evidence>
<dbReference type="AlphaFoldDB" id="A0A484KQ04"/>
<feature type="region of interest" description="Disordered" evidence="9">
    <location>
        <begin position="78"/>
        <end position="108"/>
    </location>
</feature>
<proteinExistence type="inferred from homology"/>
<dbReference type="InterPro" id="IPR010402">
    <property type="entry name" value="CCT_domain"/>
</dbReference>
<evidence type="ECO:0000256" key="3">
    <source>
        <dbReference type="ARBA" id="ARBA00022723"/>
    </source>
</evidence>
<dbReference type="CDD" id="cd19821">
    <property type="entry name" value="Bbox1_BBX-like"/>
    <property type="match status" value="1"/>
</dbReference>